<keyword evidence="5" id="KW-1185">Reference proteome</keyword>
<evidence type="ECO:0000256" key="1">
    <source>
        <dbReference type="ARBA" id="ARBA00022737"/>
    </source>
</evidence>
<evidence type="ECO:0000313" key="5">
    <source>
        <dbReference type="Proteomes" id="UP001329825"/>
    </source>
</evidence>
<dbReference type="Pfam" id="PF13041">
    <property type="entry name" value="PPR_2"/>
    <property type="match status" value="1"/>
</dbReference>
<sequence>MQTPLARTRQIARLALPSLRAETKPPLCSRCLHALQLRTYTTRIQNTQRTRKTCSEFSSKERWVPVPPSSSSSRSQPSITDQLLKTEFETIVDSSSSAILLDDIKKAISAIYPLIYRRELRPLLDPYLEEISLTLSNKAESCNLSEEATRQLITILNHCWTRSIFLESPKEKVHSIEKSYAGYLFRQCTNTQYTPNLTNYLNILQSAIEKQNKHTQPLLSKELTSAWIVLRTKLNIEKKLRFTFNGPSIQSVEVYLKEIIKEEEVETYLIMMRILFKSQKREIGDIETQIQNLRRKNDYQGITSLWEEYKSQLTIKKSSNDSKEQDNTLSVFLRIFKRSSSASQSFDKQFNEVLSFCARPYSRVTSQTLLALRVKPDPTALKAGHEVISLDHEDIVSSKSDNALDNLKSIWNEMGEKDLKMYMIYLEGLGRLGDLGGLKEAWNQLVKDEKTKAIYLEEERLSPSAPFPPVQALNQMISACLLIPDGPAIALDLFGQAASPLSTIPINLITINTILRHHARQADLPSMSSLFTLAEKLKLKPDVVTYTTLVQGLLRGGKVELAKKVLEDMSSQGISPNERMCSMLIADLAKSGSSKSLSYAEELLRLMIRKGMKTNEVTWTGLISGYFKGGWERDGFETISRMERAGHKLNRIGWNMCLKQYSKSNGDNILEVWNKSLKEGISPNSDSYFLVLNPLVAMKKWDEAYQVINEMNKRRFRPEKGTLRNLVERVKYRR</sequence>
<feature type="compositionally biased region" description="Low complexity" evidence="3">
    <location>
        <begin position="69"/>
        <end position="78"/>
    </location>
</feature>
<evidence type="ECO:0000256" key="3">
    <source>
        <dbReference type="SAM" id="MobiDB-lite"/>
    </source>
</evidence>
<organism evidence="4 5">
    <name type="scientific">Kwoniella shivajii</name>
    <dbReference type="NCBI Taxonomy" id="564305"/>
    <lineage>
        <taxon>Eukaryota</taxon>
        <taxon>Fungi</taxon>
        <taxon>Dikarya</taxon>
        <taxon>Basidiomycota</taxon>
        <taxon>Agaricomycotina</taxon>
        <taxon>Tremellomycetes</taxon>
        <taxon>Tremellales</taxon>
        <taxon>Cryptococcaceae</taxon>
        <taxon>Kwoniella</taxon>
    </lineage>
</organism>
<dbReference type="PANTHER" id="PTHR47939:SF13">
    <property type="entry name" value="OS03G0201400 PROTEIN"/>
    <property type="match status" value="1"/>
</dbReference>
<reference evidence="4 5" key="1">
    <citation type="submission" date="2024-01" db="EMBL/GenBank/DDBJ databases">
        <title>Comparative genomics of Cryptococcus and Kwoniella reveals pathogenesis evolution and contrasting modes of karyotype evolution via chromosome fusion or intercentromeric recombination.</title>
        <authorList>
            <person name="Coelho M.A."/>
            <person name="David-Palma M."/>
            <person name="Shea T."/>
            <person name="Bowers K."/>
            <person name="McGinley-Smith S."/>
            <person name="Mohammad A.W."/>
            <person name="Gnirke A."/>
            <person name="Yurkov A.M."/>
            <person name="Nowrousian M."/>
            <person name="Sun S."/>
            <person name="Cuomo C.A."/>
            <person name="Heitman J."/>
        </authorList>
    </citation>
    <scope>NUCLEOTIDE SEQUENCE [LARGE SCALE GENOMIC DNA]</scope>
    <source>
        <strain evidence="4">CBS 11374</strain>
    </source>
</reference>
<feature type="repeat" description="PPR" evidence="2">
    <location>
        <begin position="542"/>
        <end position="576"/>
    </location>
</feature>
<dbReference type="InterPro" id="IPR050667">
    <property type="entry name" value="PPR-containing_protein"/>
</dbReference>
<dbReference type="InterPro" id="IPR011990">
    <property type="entry name" value="TPR-like_helical_dom_sf"/>
</dbReference>
<keyword evidence="1" id="KW-0677">Repeat</keyword>
<evidence type="ECO:0000313" key="4">
    <source>
        <dbReference type="EMBL" id="WRT64688.1"/>
    </source>
</evidence>
<dbReference type="RefSeq" id="XP_062789428.1">
    <property type="nucleotide sequence ID" value="XM_062933377.1"/>
</dbReference>
<feature type="repeat" description="PPR" evidence="2">
    <location>
        <begin position="615"/>
        <end position="649"/>
    </location>
</feature>
<accession>A0ABZ1CSE9</accession>
<dbReference type="Pfam" id="PF13812">
    <property type="entry name" value="PPR_3"/>
    <property type="match status" value="1"/>
</dbReference>
<evidence type="ECO:0000256" key="2">
    <source>
        <dbReference type="PROSITE-ProRule" id="PRU00708"/>
    </source>
</evidence>
<evidence type="ECO:0008006" key="6">
    <source>
        <dbReference type="Google" id="ProtNLM"/>
    </source>
</evidence>
<protein>
    <recommendedName>
        <fullName evidence="6">Pentatricopeptide repeat domain-containing protein</fullName>
    </recommendedName>
</protein>
<gene>
    <name evidence="4" type="ORF">IL334_001622</name>
</gene>
<dbReference type="GeneID" id="87953753"/>
<dbReference type="Proteomes" id="UP001329825">
    <property type="component" value="Chromosome 2"/>
</dbReference>
<dbReference type="PANTHER" id="PTHR47939">
    <property type="entry name" value="MEMBRANE-ASSOCIATED SALT-INDUCIBLE PROTEIN-LIKE"/>
    <property type="match status" value="1"/>
</dbReference>
<feature type="region of interest" description="Disordered" evidence="3">
    <location>
        <begin position="59"/>
        <end position="78"/>
    </location>
</feature>
<dbReference type="EMBL" id="CP141882">
    <property type="protein sequence ID" value="WRT64688.1"/>
    <property type="molecule type" value="Genomic_DNA"/>
</dbReference>
<name>A0ABZ1CSE9_9TREE</name>
<dbReference type="PROSITE" id="PS51375">
    <property type="entry name" value="PPR"/>
    <property type="match status" value="3"/>
</dbReference>
<dbReference type="NCBIfam" id="TIGR00756">
    <property type="entry name" value="PPR"/>
    <property type="match status" value="2"/>
</dbReference>
<dbReference type="InterPro" id="IPR002885">
    <property type="entry name" value="PPR_rpt"/>
</dbReference>
<dbReference type="Gene3D" id="1.25.40.10">
    <property type="entry name" value="Tetratricopeptide repeat domain"/>
    <property type="match status" value="2"/>
</dbReference>
<proteinExistence type="predicted"/>
<feature type="repeat" description="PPR" evidence="2">
    <location>
        <begin position="684"/>
        <end position="718"/>
    </location>
</feature>